<keyword evidence="4 6" id="KW-1133">Transmembrane helix</keyword>
<feature type="transmembrane region" description="Helical" evidence="6">
    <location>
        <begin position="143"/>
        <end position="167"/>
    </location>
</feature>
<evidence type="ECO:0000256" key="5">
    <source>
        <dbReference type="ARBA" id="ARBA00023136"/>
    </source>
</evidence>
<accession>I3X8U3</accession>
<evidence type="ECO:0000313" key="8">
    <source>
        <dbReference type="Proteomes" id="UP000006180"/>
    </source>
</evidence>
<dbReference type="AlphaFoldDB" id="I3X8U3"/>
<dbReference type="GO" id="GO:0016020">
    <property type="term" value="C:membrane"/>
    <property type="evidence" value="ECO:0007669"/>
    <property type="project" value="UniProtKB-SubCell"/>
</dbReference>
<evidence type="ECO:0000256" key="6">
    <source>
        <dbReference type="SAM" id="Phobius"/>
    </source>
</evidence>
<gene>
    <name evidence="7" type="primary">emrB</name>
    <name evidence="7" type="ORF">USDA257_c37500</name>
</gene>
<organism evidence="7 8">
    <name type="scientific">Sinorhizobium fredii (strain USDA 257)</name>
    <dbReference type="NCBI Taxonomy" id="1185652"/>
    <lineage>
        <taxon>Bacteria</taxon>
        <taxon>Pseudomonadati</taxon>
        <taxon>Pseudomonadota</taxon>
        <taxon>Alphaproteobacteria</taxon>
        <taxon>Hyphomicrobiales</taxon>
        <taxon>Rhizobiaceae</taxon>
        <taxon>Sinorhizobium/Ensifer group</taxon>
        <taxon>Sinorhizobium</taxon>
    </lineage>
</organism>
<dbReference type="Gene3D" id="1.20.1250.20">
    <property type="entry name" value="MFS general substrate transporter like domains"/>
    <property type="match status" value="1"/>
</dbReference>
<feature type="transmembrane region" description="Helical" evidence="6">
    <location>
        <begin position="56"/>
        <end position="77"/>
    </location>
</feature>
<feature type="transmembrane region" description="Helical" evidence="6">
    <location>
        <begin position="173"/>
        <end position="194"/>
    </location>
</feature>
<reference evidence="7 8" key="1">
    <citation type="journal article" date="2012" name="J. Bacteriol.">
        <title>Complete genome sequence of the broad-host-range strain Sinorhizobium fredii USDA257.</title>
        <authorList>
            <person name="Schuldes J."/>
            <person name="Rodriguez Orbegoso M."/>
            <person name="Schmeisser C."/>
            <person name="Krishnan H.B."/>
            <person name="Daniel R."/>
            <person name="Streit W.R."/>
        </authorList>
    </citation>
    <scope>NUCLEOTIDE SEQUENCE [LARGE SCALE GENOMIC DNA]</scope>
    <source>
        <strain evidence="7 8">USDA 257</strain>
    </source>
</reference>
<evidence type="ECO:0000256" key="2">
    <source>
        <dbReference type="ARBA" id="ARBA00022448"/>
    </source>
</evidence>
<dbReference type="PANTHER" id="PTHR42718:SF9">
    <property type="entry name" value="MAJOR FACILITATOR SUPERFAMILY MULTIDRUG TRANSPORTER MFSC"/>
    <property type="match status" value="1"/>
</dbReference>
<dbReference type="InterPro" id="IPR036259">
    <property type="entry name" value="MFS_trans_sf"/>
</dbReference>
<dbReference type="KEGG" id="sfd:USDA257_c37500"/>
<dbReference type="PATRIC" id="fig|1185652.3.peg.3891"/>
<dbReference type="STRING" id="1185652.USDA257_c37500"/>
<dbReference type="eggNOG" id="COG0477">
    <property type="taxonomic scope" value="Bacteria"/>
</dbReference>
<dbReference type="EMBL" id="CP003563">
    <property type="protein sequence ID" value="AFL52299.1"/>
    <property type="molecule type" value="Genomic_DNA"/>
</dbReference>
<feature type="transmembrane region" description="Helical" evidence="6">
    <location>
        <begin position="84"/>
        <end position="103"/>
    </location>
</feature>
<evidence type="ECO:0000313" key="7">
    <source>
        <dbReference type="EMBL" id="AFL52299.1"/>
    </source>
</evidence>
<feature type="transmembrane region" description="Helical" evidence="6">
    <location>
        <begin position="239"/>
        <end position="256"/>
    </location>
</feature>
<feature type="transmembrane region" description="Helical" evidence="6">
    <location>
        <begin position="277"/>
        <end position="298"/>
    </location>
</feature>
<dbReference type="Pfam" id="PF07690">
    <property type="entry name" value="MFS_1"/>
    <property type="match status" value="1"/>
</dbReference>
<feature type="transmembrane region" description="Helical" evidence="6">
    <location>
        <begin position="115"/>
        <end position="136"/>
    </location>
</feature>
<evidence type="ECO:0000256" key="4">
    <source>
        <dbReference type="ARBA" id="ARBA00022989"/>
    </source>
</evidence>
<protein>
    <submittedName>
        <fullName evidence="7">Multidrug resistance protein B</fullName>
    </submittedName>
</protein>
<dbReference type="Proteomes" id="UP000006180">
    <property type="component" value="Chromosome"/>
</dbReference>
<evidence type="ECO:0000256" key="3">
    <source>
        <dbReference type="ARBA" id="ARBA00022692"/>
    </source>
</evidence>
<dbReference type="HOGENOM" id="CLU_792014_0_0_5"/>
<comment type="subcellular location">
    <subcellularLocation>
        <location evidence="1">Membrane</location>
        <topology evidence="1">Multi-pass membrane protein</topology>
    </subcellularLocation>
</comment>
<keyword evidence="5 6" id="KW-0472">Membrane</keyword>
<dbReference type="PANTHER" id="PTHR42718">
    <property type="entry name" value="MAJOR FACILITATOR SUPERFAMILY MULTIDRUG TRANSPORTER MFSC"/>
    <property type="match status" value="1"/>
</dbReference>
<sequence>MTRVVTATPSRDGSTAGALLVAGIVLATLTEAIASTVLSLGRADIIGDTYATPDEFAWLDIGYTALKLIGFIAAPGLMNRVRPLSLIIGATLAMGMACGIAAVTARLDLLVALRIIQGFAGGILLVGGQAIIFLAYPRSRQPILQALFAMGSVVAPATIAPALQGWLIDSQSWTWIFFSVVPLALAAAGLLLIADGPMPTNTAQRPFDWIGFSLICVTLFCFTYVLSQGSRWDWFEEPRILWLTVIGAATLLAFLGQQALAKGEGLLDFTLFQSDDFCFALIVSFVAGAALFGSAFLIPSFAVSVLAFTPTDAGQLLLPSGALFVGALLLPPFSCRCAAFRRSPRCRSAS</sequence>
<feature type="transmembrane region" description="Helical" evidence="6">
    <location>
        <begin position="206"/>
        <end position="227"/>
    </location>
</feature>
<dbReference type="GO" id="GO:0022857">
    <property type="term" value="F:transmembrane transporter activity"/>
    <property type="evidence" value="ECO:0007669"/>
    <property type="project" value="InterPro"/>
</dbReference>
<keyword evidence="3 6" id="KW-0812">Transmembrane</keyword>
<evidence type="ECO:0000256" key="1">
    <source>
        <dbReference type="ARBA" id="ARBA00004141"/>
    </source>
</evidence>
<name>I3X8U3_SINF2</name>
<keyword evidence="2" id="KW-0813">Transport</keyword>
<dbReference type="SUPFAM" id="SSF103473">
    <property type="entry name" value="MFS general substrate transporter"/>
    <property type="match status" value="1"/>
</dbReference>
<feature type="transmembrane region" description="Helical" evidence="6">
    <location>
        <begin position="318"/>
        <end position="339"/>
    </location>
</feature>
<proteinExistence type="predicted"/>
<dbReference type="InterPro" id="IPR011701">
    <property type="entry name" value="MFS"/>
</dbReference>